<proteinExistence type="predicted"/>
<accession>A0A420ZC45</accession>
<evidence type="ECO:0000313" key="1">
    <source>
        <dbReference type="EMBL" id="RLC36715.1"/>
    </source>
</evidence>
<reference evidence="1 2" key="1">
    <citation type="submission" date="2018-06" db="EMBL/GenBank/DDBJ databases">
        <title>Extensive metabolic versatility and redundancy in microbially diverse, dynamic hydrothermal sediments.</title>
        <authorList>
            <person name="Dombrowski N."/>
            <person name="Teske A."/>
            <person name="Baker B.J."/>
        </authorList>
    </citation>
    <scope>NUCLEOTIDE SEQUENCE [LARGE SCALE GENOMIC DNA]</scope>
    <source>
        <strain evidence="1">B79_G16</strain>
    </source>
</reference>
<evidence type="ECO:0000313" key="2">
    <source>
        <dbReference type="Proteomes" id="UP000281261"/>
    </source>
</evidence>
<protein>
    <submittedName>
        <fullName evidence="1">Uncharacterized protein</fullName>
    </submittedName>
</protein>
<dbReference type="AlphaFoldDB" id="A0A420ZC45"/>
<organism evidence="1 2">
    <name type="scientific">candidate division Kazan bacterium</name>
    <dbReference type="NCBI Taxonomy" id="2202143"/>
    <lineage>
        <taxon>Bacteria</taxon>
        <taxon>Bacteria division Kazan-3B-28</taxon>
    </lineage>
</organism>
<sequence>MENDKTLHNDKKQTNKAKIIKIEVLELLKSLLKDLTNNKLKLDKELAMCLSVANNTNSKVLPMYLIMDRIIYRRRHTIFFQIKNSS</sequence>
<name>A0A420ZC45_UNCK3</name>
<dbReference type="Proteomes" id="UP000281261">
    <property type="component" value="Unassembled WGS sequence"/>
</dbReference>
<comment type="caution">
    <text evidence="1">The sequence shown here is derived from an EMBL/GenBank/DDBJ whole genome shotgun (WGS) entry which is preliminary data.</text>
</comment>
<dbReference type="EMBL" id="QMNG01000034">
    <property type="protein sequence ID" value="RLC36715.1"/>
    <property type="molecule type" value="Genomic_DNA"/>
</dbReference>
<gene>
    <name evidence="1" type="ORF">DRH29_03975</name>
</gene>